<dbReference type="PROSITE" id="PS51349">
    <property type="entry name" value="FMN_HYDROXY_ACID_DH_2"/>
    <property type="match status" value="1"/>
</dbReference>
<evidence type="ECO:0000256" key="8">
    <source>
        <dbReference type="ARBA" id="ARBA00038897"/>
    </source>
</evidence>
<dbReference type="PROSITE" id="PS51387">
    <property type="entry name" value="FAD_PCMH"/>
    <property type="match status" value="1"/>
</dbReference>
<dbReference type="AlphaFoldDB" id="A0A8H4TCV5"/>
<reference evidence="12" key="2">
    <citation type="submission" date="2020-05" db="EMBL/GenBank/DDBJ databases">
        <authorList>
            <person name="Kim H.-S."/>
            <person name="Proctor R.H."/>
            <person name="Brown D.W."/>
        </authorList>
    </citation>
    <scope>NUCLEOTIDE SEQUENCE</scope>
    <source>
        <strain evidence="12">NRRL 45417</strain>
    </source>
</reference>
<dbReference type="Gene3D" id="1.10.45.10">
    <property type="entry name" value="Vanillyl-alcohol Oxidase, Chain A, domain 4"/>
    <property type="match status" value="1"/>
</dbReference>
<evidence type="ECO:0000313" key="12">
    <source>
        <dbReference type="EMBL" id="KAF4955660.1"/>
    </source>
</evidence>
<dbReference type="InterPro" id="IPR006094">
    <property type="entry name" value="Oxid_FAD_bind_N"/>
</dbReference>
<dbReference type="Pfam" id="PF01565">
    <property type="entry name" value="FAD_binding_4"/>
    <property type="match status" value="1"/>
</dbReference>
<dbReference type="EMBL" id="JABFAI010000095">
    <property type="protein sequence ID" value="KAF4955660.1"/>
    <property type="molecule type" value="Genomic_DNA"/>
</dbReference>
<dbReference type="PANTHER" id="PTHR11748">
    <property type="entry name" value="D-LACTATE DEHYDROGENASE"/>
    <property type="match status" value="1"/>
</dbReference>
<comment type="cofactor">
    <cofactor evidence="2">
        <name>FAD</name>
        <dbReference type="ChEBI" id="CHEBI:57692"/>
    </cofactor>
</comment>
<feature type="domain" description="FAD-binding PCMH-type" evidence="11">
    <location>
        <begin position="96"/>
        <end position="274"/>
    </location>
</feature>
<dbReference type="SUPFAM" id="SSF51395">
    <property type="entry name" value="FMN-linked oxidoreductases"/>
    <property type="match status" value="1"/>
</dbReference>
<comment type="similarity">
    <text evidence="7">Belongs to the FMN-dependent alpha-hydroxy acid dehydrogenase family.</text>
</comment>
<dbReference type="Proteomes" id="UP000604273">
    <property type="component" value="Unassembled WGS sequence"/>
</dbReference>
<reference evidence="12" key="1">
    <citation type="journal article" date="2020" name="BMC Genomics">
        <title>Correction to: Identification and distribution of gene clusters required for synthesis of sphingolipid metabolism inhibitors in diverse species of the filamentous fungus Fusarium.</title>
        <authorList>
            <person name="Kim H.S."/>
            <person name="Lohmar J.M."/>
            <person name="Busman M."/>
            <person name="Brown D.W."/>
            <person name="Naumann T.A."/>
            <person name="Divon H.H."/>
            <person name="Lysoe E."/>
            <person name="Uhlig S."/>
            <person name="Proctor R.H."/>
        </authorList>
    </citation>
    <scope>NUCLEOTIDE SEQUENCE</scope>
    <source>
        <strain evidence="12">NRRL 45417</strain>
    </source>
</reference>
<dbReference type="EC" id="1.1.2.4" evidence="8"/>
<evidence type="ECO:0000256" key="6">
    <source>
        <dbReference type="ARBA" id="ARBA00023002"/>
    </source>
</evidence>
<dbReference type="InterPro" id="IPR016169">
    <property type="entry name" value="FAD-bd_PCMH_sub2"/>
</dbReference>
<comment type="catalytic activity">
    <reaction evidence="9">
        <text>(R)-lactate + 2 Fe(III)-[cytochrome c] = 2 Fe(II)-[cytochrome c] + pyruvate + 2 H(+)</text>
        <dbReference type="Rhea" id="RHEA:13521"/>
        <dbReference type="Rhea" id="RHEA-COMP:10350"/>
        <dbReference type="Rhea" id="RHEA-COMP:14399"/>
        <dbReference type="ChEBI" id="CHEBI:15361"/>
        <dbReference type="ChEBI" id="CHEBI:15378"/>
        <dbReference type="ChEBI" id="CHEBI:16004"/>
        <dbReference type="ChEBI" id="CHEBI:29033"/>
        <dbReference type="ChEBI" id="CHEBI:29034"/>
        <dbReference type="EC" id="1.1.2.4"/>
    </reaction>
</comment>
<dbReference type="FunFam" id="3.30.465.10:FF:000014">
    <property type="entry name" value="D-lactate dehydrogenase (Cytochrome), putative"/>
    <property type="match status" value="1"/>
</dbReference>
<dbReference type="InterPro" id="IPR016164">
    <property type="entry name" value="FAD-linked_Oxase-like_C"/>
</dbReference>
<gene>
    <name evidence="12" type="ORF">FGADI_4353</name>
</gene>
<dbReference type="FunFam" id="1.10.45.10:FF:000001">
    <property type="entry name" value="D-lactate dehydrogenase mitochondrial"/>
    <property type="match status" value="1"/>
</dbReference>
<dbReference type="GO" id="GO:0010181">
    <property type="term" value="F:FMN binding"/>
    <property type="evidence" value="ECO:0007669"/>
    <property type="project" value="InterPro"/>
</dbReference>
<evidence type="ECO:0000259" key="10">
    <source>
        <dbReference type="PROSITE" id="PS51349"/>
    </source>
</evidence>
<evidence type="ECO:0000256" key="3">
    <source>
        <dbReference type="ARBA" id="ARBA00008000"/>
    </source>
</evidence>
<dbReference type="InterPro" id="IPR037396">
    <property type="entry name" value="FMN_HAD"/>
</dbReference>
<dbReference type="InterPro" id="IPR008259">
    <property type="entry name" value="FMN_hydac_DH_AS"/>
</dbReference>
<keyword evidence="6" id="KW-0560">Oxidoreductase</keyword>
<dbReference type="InterPro" id="IPR016166">
    <property type="entry name" value="FAD-bd_PCMH"/>
</dbReference>
<dbReference type="InterPro" id="IPR012133">
    <property type="entry name" value="Alpha-hydoxy_acid_DH_FMN"/>
</dbReference>
<dbReference type="GO" id="GO:0005739">
    <property type="term" value="C:mitochondrion"/>
    <property type="evidence" value="ECO:0007669"/>
    <property type="project" value="TreeGrafter"/>
</dbReference>
<evidence type="ECO:0000256" key="2">
    <source>
        <dbReference type="ARBA" id="ARBA00001974"/>
    </source>
</evidence>
<dbReference type="SUPFAM" id="SSF55103">
    <property type="entry name" value="FAD-linked oxidases, C-terminal domain"/>
    <property type="match status" value="1"/>
</dbReference>
<dbReference type="PROSITE" id="PS00557">
    <property type="entry name" value="FMN_HYDROXY_ACID_DH_1"/>
    <property type="match status" value="1"/>
</dbReference>
<evidence type="ECO:0000256" key="9">
    <source>
        <dbReference type="ARBA" id="ARBA00051436"/>
    </source>
</evidence>
<dbReference type="OrthoDB" id="7786253at2759"/>
<evidence type="ECO:0000256" key="5">
    <source>
        <dbReference type="ARBA" id="ARBA00022827"/>
    </source>
</evidence>
<dbReference type="InterPro" id="IPR004113">
    <property type="entry name" value="FAD-bd_oxidored_4_C"/>
</dbReference>
<dbReference type="GO" id="GO:0071949">
    <property type="term" value="F:FAD binding"/>
    <property type="evidence" value="ECO:0007669"/>
    <property type="project" value="InterPro"/>
</dbReference>
<dbReference type="Pfam" id="PF01070">
    <property type="entry name" value="FMN_dh"/>
    <property type="match status" value="1"/>
</dbReference>
<comment type="similarity">
    <text evidence="3">Belongs to the FAD-binding oxidoreductase/transferase type 4 family.</text>
</comment>
<dbReference type="GO" id="GO:0004458">
    <property type="term" value="F:D-lactate dehydrogenase (cytochrome) activity"/>
    <property type="evidence" value="ECO:0007669"/>
    <property type="project" value="UniProtKB-EC"/>
</dbReference>
<proteinExistence type="inferred from homology"/>
<dbReference type="InterPro" id="IPR013785">
    <property type="entry name" value="Aldolase_TIM"/>
</dbReference>
<evidence type="ECO:0000313" key="13">
    <source>
        <dbReference type="Proteomes" id="UP000604273"/>
    </source>
</evidence>
<accession>A0A8H4TCV5</accession>
<dbReference type="FunFam" id="3.30.70.2740:FF:000001">
    <property type="entry name" value="D-lactate dehydrogenase mitochondrial"/>
    <property type="match status" value="1"/>
</dbReference>
<dbReference type="InterPro" id="IPR016171">
    <property type="entry name" value="Vanillyl_alc_oxidase_C-sub2"/>
</dbReference>
<keyword evidence="13" id="KW-1185">Reference proteome</keyword>
<evidence type="ECO:0000259" key="11">
    <source>
        <dbReference type="PROSITE" id="PS51387"/>
    </source>
</evidence>
<evidence type="ECO:0000256" key="4">
    <source>
        <dbReference type="ARBA" id="ARBA00022630"/>
    </source>
</evidence>
<keyword evidence="5" id="KW-0274">FAD</keyword>
<protein>
    <recommendedName>
        <fullName evidence="8">D-lactate dehydrogenase (cytochrome)</fullName>
        <ecNumber evidence="8">1.1.2.4</ecNumber>
    </recommendedName>
</protein>
<dbReference type="GO" id="GO:1903457">
    <property type="term" value="P:lactate catabolic process"/>
    <property type="evidence" value="ECO:0007669"/>
    <property type="project" value="TreeGrafter"/>
</dbReference>
<organism evidence="12 13">
    <name type="scientific">Fusarium gaditjirri</name>
    <dbReference type="NCBI Taxonomy" id="282569"/>
    <lineage>
        <taxon>Eukaryota</taxon>
        <taxon>Fungi</taxon>
        <taxon>Dikarya</taxon>
        <taxon>Ascomycota</taxon>
        <taxon>Pezizomycotina</taxon>
        <taxon>Sordariomycetes</taxon>
        <taxon>Hypocreomycetidae</taxon>
        <taxon>Hypocreales</taxon>
        <taxon>Nectriaceae</taxon>
        <taxon>Fusarium</taxon>
        <taxon>Fusarium nisikadoi species complex</taxon>
    </lineage>
</organism>
<comment type="caution">
    <text evidence="12">The sequence shown here is derived from an EMBL/GenBank/DDBJ whole genome shotgun (WGS) entry which is preliminary data.</text>
</comment>
<dbReference type="Gene3D" id="3.30.70.2740">
    <property type="match status" value="1"/>
</dbReference>
<dbReference type="Gene3D" id="3.20.20.70">
    <property type="entry name" value="Aldolase class I"/>
    <property type="match status" value="1"/>
</dbReference>
<dbReference type="Pfam" id="PF02913">
    <property type="entry name" value="FAD-oxidase_C"/>
    <property type="match status" value="1"/>
</dbReference>
<dbReference type="CDD" id="cd02809">
    <property type="entry name" value="alpha_hydroxyacid_oxid_FMN"/>
    <property type="match status" value="1"/>
</dbReference>
<comment type="cofactor">
    <cofactor evidence="1">
        <name>FMN</name>
        <dbReference type="ChEBI" id="CHEBI:58210"/>
    </cofactor>
</comment>
<dbReference type="InterPro" id="IPR000262">
    <property type="entry name" value="FMN-dep_DH"/>
</dbReference>
<dbReference type="PANTHER" id="PTHR11748:SF116">
    <property type="entry name" value="D-LACTATE DEHYDROGENASE (CYTOCHROME) (AFU_ORTHOLOGUE AFUA_7G02560)"/>
    <property type="match status" value="1"/>
</dbReference>
<dbReference type="Gene3D" id="3.30.465.10">
    <property type="match status" value="1"/>
</dbReference>
<name>A0A8H4TCV5_9HYPO</name>
<dbReference type="InterPro" id="IPR036318">
    <property type="entry name" value="FAD-bd_PCMH-like_sf"/>
</dbReference>
<dbReference type="GO" id="GO:0008720">
    <property type="term" value="F:D-lactate dehydrogenase (NAD+) activity"/>
    <property type="evidence" value="ECO:0007669"/>
    <property type="project" value="TreeGrafter"/>
</dbReference>
<evidence type="ECO:0000256" key="7">
    <source>
        <dbReference type="ARBA" id="ARBA00024042"/>
    </source>
</evidence>
<evidence type="ECO:0000256" key="1">
    <source>
        <dbReference type="ARBA" id="ARBA00001917"/>
    </source>
</evidence>
<keyword evidence="4" id="KW-0285">Flavoprotein</keyword>
<dbReference type="SUPFAM" id="SSF56176">
    <property type="entry name" value="FAD-binding/transporter-associated domain-like"/>
    <property type="match status" value="1"/>
</dbReference>
<sequence length="831" mass="90718">MLGPVQRLPGLKYQLRISGQFRLHQKQALRDRRNGRQVAESLFDTPEVYHDLSASNIQGACKEFAVILGPENVSTERTDLITHSGSDYQSYAWTEESAILSQVILYPETTEQVSELMKVCFRRRLPVTPYSGGTSIEGQCIPHLQGICIDFGRMNNIVELNKYDLDCVVQPGIGWMDLNEELAAHGLFFPPDPGPGAMIGGMVGTGCSGTNAAAYGTMKDWVLSLTVVLADGTIIKTRQRARKSSAGYDLTRTFIGSEGTLGLVTEATLKLAVKPPCEAVAVCTFPTLRDAASAVREVLSNGIQVAAVEILDEVQMKSINDSALTRLKWKEEPTLFFKFTGSDEFIVQHLAKQAGSIAKQNRSTAYTFASDETERNELWSARKNALWSMLAMRKSPTDKVWTTDVAVPLSRLPDIIEFAKADIEKSGLLGSIVGHVGDGNFHTLLLFPEEERHIAEEVVHRMVDKAIEMKGTATGEHGVGLVKRDYLEKELGKEAVYTMRSMKNAFDPLCILNCDKVIPIAPSAYQRLAGYNGEIDVARAAFACGTNVCLSSNATTSLEDVTQALPPRDAKYPKPWFQLYFVRSRAITKELITRAEQSGYEALVLTVDTTTMGNRLHERKNPLKLPADLSMANMTTIKGGGTSKGRLILNAETAEEAAKIEREHSDLLIDSALTWTETIPWLRSQTSMKVILKGVLTAEDALLAVEAGVDAIIVSNHGGRQLDSVPATLEALPEISDAVNGRIPVLFDGGITKGTDVFKALALGADLCLLGRSALWGLAVDGQRGVERVLNILERELWRTMVLSGAAAINDISRSMLGVRKSGSGFGIEKL</sequence>
<feature type="domain" description="FMN hydroxy acid dehydrogenase" evidence="10">
    <location>
        <begin position="520"/>
        <end position="822"/>
    </location>
</feature>